<organism evidence="1">
    <name type="scientific">Siphoviridae sp. ctqw35</name>
    <dbReference type="NCBI Taxonomy" id="2826471"/>
    <lineage>
        <taxon>Viruses</taxon>
        <taxon>Duplodnaviria</taxon>
        <taxon>Heunggongvirae</taxon>
        <taxon>Uroviricota</taxon>
        <taxon>Caudoviricetes</taxon>
    </lineage>
</organism>
<protein>
    <submittedName>
        <fullName evidence="1">Tail tape measure protein</fullName>
    </submittedName>
</protein>
<dbReference type="InterPro" id="IPR011989">
    <property type="entry name" value="ARM-like"/>
</dbReference>
<dbReference type="EMBL" id="BK014782">
    <property type="protein sequence ID" value="DAD75410.1"/>
    <property type="molecule type" value="Genomic_DNA"/>
</dbReference>
<proteinExistence type="predicted"/>
<evidence type="ECO:0000313" key="1">
    <source>
        <dbReference type="EMBL" id="DAD75410.1"/>
    </source>
</evidence>
<sequence>MADGSVTIEFNGDTKNLDKDINGISGKVQSGLGKLGSIAGTAMKGVTVAVGAVSAAVGGLGVASTKSYADLEQNMGGIETLFGNSADKVIKNAKNAYKTAGMSANEYMETVTGFSASLLQSLGGDTEKAADSADMALQDMADNANKMGTSMESIQYAYQGFAKQNYTMLDNLKLGYGGTKEEMERLLSDAQKITGIKYDISNLSDVYSAIHVIQGEMGITGTTAKEAATTISGSVSSMKAAFDNFINGSGTIDELVSTSMTAIQNIIDAVSLLLPDLLQSIAEGVPQIIEGINQIFPQIIELIVINAPLLMDAIGQMLTALFQQILNYLPQVLQLGMQLIQSFLTGLITMLPQIIQMGMQLITQLILGIAQMLPQLIPQAINAIITIVNGLLDNIDMLIDAAIQLILGLADGLINALPILIEKAPEIIMKLVTALIKNAPKILEAGVQLIVKLVEGVGSVLGKLGQMAGTIIQTIWDGLKSLPSKMLEVGKNLIQGIWNGISNAVGWLWDKISGFCSGIVDKIKGFFGIHSPSKVFADEVGKFLALGLGEGFDDNLGKVYKNMQSAVDFETQKLSANLSTTATNNKLFTANILIKPSDIYLDSTKVGRAVTPAVTKTLRGAGAY</sequence>
<accession>A0A8S5LZL5</accession>
<dbReference type="InterPro" id="IPR016024">
    <property type="entry name" value="ARM-type_fold"/>
</dbReference>
<name>A0A8S5LZL5_9CAUD</name>
<dbReference type="PANTHER" id="PTHR37813">
    <property type="entry name" value="FELS-2 PROPHAGE PROTEIN"/>
    <property type="match status" value="1"/>
</dbReference>
<reference evidence="1" key="1">
    <citation type="journal article" date="2021" name="Proc. Natl. Acad. Sci. U.S.A.">
        <title>A Catalog of Tens of Thousands of Viruses from Human Metagenomes Reveals Hidden Associations with Chronic Diseases.</title>
        <authorList>
            <person name="Tisza M.J."/>
            <person name="Buck C.B."/>
        </authorList>
    </citation>
    <scope>NUCLEOTIDE SEQUENCE</scope>
    <source>
        <strain evidence="1">Ctqw35</strain>
    </source>
</reference>
<dbReference type="PANTHER" id="PTHR37813:SF1">
    <property type="entry name" value="FELS-2 PROPHAGE PROTEIN"/>
    <property type="match status" value="1"/>
</dbReference>
<dbReference type="Gene3D" id="1.25.10.10">
    <property type="entry name" value="Leucine-rich Repeat Variant"/>
    <property type="match status" value="1"/>
</dbReference>
<dbReference type="SUPFAM" id="SSF48371">
    <property type="entry name" value="ARM repeat"/>
    <property type="match status" value="1"/>
</dbReference>